<organism evidence="3 4">
    <name type="scientific">Aphanomyces stellatus</name>
    <dbReference type="NCBI Taxonomy" id="120398"/>
    <lineage>
        <taxon>Eukaryota</taxon>
        <taxon>Sar</taxon>
        <taxon>Stramenopiles</taxon>
        <taxon>Oomycota</taxon>
        <taxon>Saprolegniomycetes</taxon>
        <taxon>Saprolegniales</taxon>
        <taxon>Verrucalvaceae</taxon>
        <taxon>Aphanomyces</taxon>
    </lineage>
</organism>
<evidence type="ECO:0000313" key="2">
    <source>
        <dbReference type="EMBL" id="KAF0692861.1"/>
    </source>
</evidence>
<dbReference type="PANTHER" id="PTHR48079:SF6">
    <property type="entry name" value="NAD(P)-BINDING DOMAIN-CONTAINING PROTEIN-RELATED"/>
    <property type="match status" value="1"/>
</dbReference>
<keyword evidence="4" id="KW-1185">Reference proteome</keyword>
<evidence type="ECO:0000313" key="4">
    <source>
        <dbReference type="Proteomes" id="UP000332933"/>
    </source>
</evidence>
<dbReference type="InterPro" id="IPR001509">
    <property type="entry name" value="Epimerase_deHydtase"/>
</dbReference>
<dbReference type="EMBL" id="VJMH01005802">
    <property type="protein sequence ID" value="KAF0692861.1"/>
    <property type="molecule type" value="Genomic_DNA"/>
</dbReference>
<dbReference type="GO" id="GO:0004029">
    <property type="term" value="F:aldehyde dehydrogenase (NAD+) activity"/>
    <property type="evidence" value="ECO:0007669"/>
    <property type="project" value="TreeGrafter"/>
</dbReference>
<protein>
    <submittedName>
        <fullName evidence="3">Aste57867_16107 protein</fullName>
    </submittedName>
</protein>
<dbReference type="Gene3D" id="3.40.50.720">
    <property type="entry name" value="NAD(P)-binding Rossmann-like Domain"/>
    <property type="match status" value="1"/>
</dbReference>
<dbReference type="InterPro" id="IPR036291">
    <property type="entry name" value="NAD(P)-bd_dom_sf"/>
</dbReference>
<reference evidence="2" key="2">
    <citation type="submission" date="2019-06" db="EMBL/GenBank/DDBJ databases">
        <title>Genomics analysis of Aphanomyces spp. identifies a new class of oomycete effector associated with host adaptation.</title>
        <authorList>
            <person name="Gaulin E."/>
        </authorList>
    </citation>
    <scope>NUCLEOTIDE SEQUENCE</scope>
    <source>
        <strain evidence="2">CBS 578.67</strain>
    </source>
</reference>
<proteinExistence type="predicted"/>
<dbReference type="PANTHER" id="PTHR48079">
    <property type="entry name" value="PROTEIN YEEZ"/>
    <property type="match status" value="1"/>
</dbReference>
<dbReference type="AlphaFoldDB" id="A0A485L4P9"/>
<dbReference type="GO" id="GO:0005737">
    <property type="term" value="C:cytoplasm"/>
    <property type="evidence" value="ECO:0007669"/>
    <property type="project" value="TreeGrafter"/>
</dbReference>
<dbReference type="SUPFAM" id="SSF51735">
    <property type="entry name" value="NAD(P)-binding Rossmann-fold domains"/>
    <property type="match status" value="1"/>
</dbReference>
<dbReference type="OrthoDB" id="66400at2759"/>
<dbReference type="Proteomes" id="UP000332933">
    <property type="component" value="Unassembled WGS sequence"/>
</dbReference>
<dbReference type="Pfam" id="PF01370">
    <property type="entry name" value="Epimerase"/>
    <property type="match status" value="1"/>
</dbReference>
<reference evidence="3 4" key="1">
    <citation type="submission" date="2019-03" db="EMBL/GenBank/DDBJ databases">
        <authorList>
            <person name="Gaulin E."/>
            <person name="Dumas B."/>
        </authorList>
    </citation>
    <scope>NUCLEOTIDE SEQUENCE [LARGE SCALE GENOMIC DNA]</scope>
    <source>
        <strain evidence="3">CBS 568.67</strain>
    </source>
</reference>
<dbReference type="EMBL" id="CAADRA010005823">
    <property type="protein sequence ID" value="VFT92890.1"/>
    <property type="molecule type" value="Genomic_DNA"/>
</dbReference>
<sequence>MPKTAFVTGATGFLGQHIVDVLLKDGEWTVIAFVRASSNTIALASRVGVQCVVGNLRDSASIAAVMPEGVDAVIHAAANLTLYAPQHAEQWEDNVTATKAMCDAALAKHAKRFVFVSSTASFGNAPGVITEDSEQLGNVSPVNYAQTKYAAEQCVRAAIRDGLQAIIVNPAHIIGPYDKVSWSRLFIMLSQGKLDGIPPGAGSFAYGPCVAEAIVVAASGERGRVGHNYFLGGANASFHTLLISAADLIGVKETRKPLPAWLLLTLGWFYDWYAYLVTGTEPKLTYEGALLVTGEKYCDSTKAKTELGYKTMTIEEMLPPILAWLKTNKYL</sequence>
<gene>
    <name evidence="3" type="primary">Aste57867_16107</name>
    <name evidence="2" type="ORF">As57867_016051</name>
    <name evidence="3" type="ORF">ASTE57867_16107</name>
</gene>
<dbReference type="InterPro" id="IPR051783">
    <property type="entry name" value="NAD(P)-dependent_oxidoreduct"/>
</dbReference>
<evidence type="ECO:0000313" key="3">
    <source>
        <dbReference type="EMBL" id="VFT92890.1"/>
    </source>
</evidence>
<name>A0A485L4P9_9STRA</name>
<feature type="domain" description="NAD-dependent epimerase/dehydratase" evidence="1">
    <location>
        <begin position="6"/>
        <end position="178"/>
    </location>
</feature>
<accession>A0A485L4P9</accession>
<evidence type="ECO:0000259" key="1">
    <source>
        <dbReference type="Pfam" id="PF01370"/>
    </source>
</evidence>